<organism evidence="2 3">
    <name type="scientific">Hymenobacter actinosclerus</name>
    <dbReference type="NCBI Taxonomy" id="82805"/>
    <lineage>
        <taxon>Bacteria</taxon>
        <taxon>Pseudomonadati</taxon>
        <taxon>Bacteroidota</taxon>
        <taxon>Cytophagia</taxon>
        <taxon>Cytophagales</taxon>
        <taxon>Hymenobacteraceae</taxon>
        <taxon>Hymenobacter</taxon>
    </lineage>
</organism>
<protein>
    <recommendedName>
        <fullName evidence="4">Outer membrane protein beta-barrel domain-containing protein</fullName>
    </recommendedName>
</protein>
<reference evidence="3" key="1">
    <citation type="submission" date="2016-10" db="EMBL/GenBank/DDBJ databases">
        <authorList>
            <person name="Varghese N."/>
            <person name="Submissions S."/>
        </authorList>
    </citation>
    <scope>NUCLEOTIDE SEQUENCE [LARGE SCALE GENOMIC DNA]</scope>
    <source>
        <strain evidence="3">DSM 15310</strain>
    </source>
</reference>
<evidence type="ECO:0000313" key="2">
    <source>
        <dbReference type="EMBL" id="SET51196.1"/>
    </source>
</evidence>
<name>A0A1I0F031_9BACT</name>
<feature type="chain" id="PRO_5011629181" description="Outer membrane protein beta-barrel domain-containing protein" evidence="1">
    <location>
        <begin position="23"/>
        <end position="198"/>
    </location>
</feature>
<dbReference type="AlphaFoldDB" id="A0A1I0F031"/>
<accession>A0A1I0F031</accession>
<evidence type="ECO:0008006" key="4">
    <source>
        <dbReference type="Google" id="ProtNLM"/>
    </source>
</evidence>
<feature type="signal peptide" evidence="1">
    <location>
        <begin position="1"/>
        <end position="22"/>
    </location>
</feature>
<dbReference type="Proteomes" id="UP000198697">
    <property type="component" value="Unassembled WGS sequence"/>
</dbReference>
<dbReference type="OrthoDB" id="876190at2"/>
<evidence type="ECO:0000256" key="1">
    <source>
        <dbReference type="SAM" id="SignalP"/>
    </source>
</evidence>
<keyword evidence="1" id="KW-0732">Signal</keyword>
<dbReference type="RefSeq" id="WP_092771041.1">
    <property type="nucleotide sequence ID" value="NZ_FOHS01000002.1"/>
</dbReference>
<evidence type="ECO:0000313" key="3">
    <source>
        <dbReference type="Proteomes" id="UP000198697"/>
    </source>
</evidence>
<gene>
    <name evidence="2" type="ORF">SAMN04487998_2063</name>
</gene>
<keyword evidence="3" id="KW-1185">Reference proteome</keyword>
<dbReference type="EMBL" id="FOHS01000002">
    <property type="protein sequence ID" value="SET51196.1"/>
    <property type="molecule type" value="Genomic_DNA"/>
</dbReference>
<sequence length="198" mass="21642">MKFVYLTLALAGVFGLATQAQAQQTASTVNPLWRVAIGSSLNGSGDYQVLKTHVEYAPLLGAHLRSVSRLAYVGSSHPITIGGVYHIPQSYHAANLEQELHWLPFGANRTVEFGVGGGGFVGYSKSRSYTSYGYSEYAGYFSVPDNYKGLHVGYIASLYLDFALNQERTWRLGGRLAFQNDNHGTTLPGSQVQLSRAW</sequence>
<proteinExistence type="predicted"/>